<keyword evidence="7 15" id="KW-0507">mRNA processing</keyword>
<dbReference type="SUPFAM" id="SSF69065">
    <property type="entry name" value="RNase III domain-like"/>
    <property type="match status" value="1"/>
</dbReference>
<feature type="domain" description="RNase III" evidence="17">
    <location>
        <begin position="12"/>
        <end position="139"/>
    </location>
</feature>
<dbReference type="InterPro" id="IPR036389">
    <property type="entry name" value="RNase_III_sf"/>
</dbReference>
<dbReference type="EMBL" id="UGTB01000004">
    <property type="protein sequence ID" value="SUB61335.1"/>
    <property type="molecule type" value="Genomic_DNA"/>
</dbReference>
<dbReference type="Gene3D" id="3.30.160.20">
    <property type="match status" value="1"/>
</dbReference>
<evidence type="ECO:0000256" key="14">
    <source>
        <dbReference type="ARBA" id="ARBA00022884"/>
    </source>
</evidence>
<organism evidence="18 20">
    <name type="scientific">Peptostreptococcus anaerobius</name>
    <dbReference type="NCBI Taxonomy" id="1261"/>
    <lineage>
        <taxon>Bacteria</taxon>
        <taxon>Bacillati</taxon>
        <taxon>Bacillota</taxon>
        <taxon>Clostridia</taxon>
        <taxon>Peptostreptococcales</taxon>
        <taxon>Peptostreptococcaceae</taxon>
        <taxon>Peptostreptococcus</taxon>
    </lineage>
</organism>
<reference evidence="18 20" key="1">
    <citation type="submission" date="2016-02" db="EMBL/GenBank/DDBJ databases">
        <authorList>
            <person name="Wen L."/>
            <person name="He K."/>
            <person name="Yang H."/>
        </authorList>
    </citation>
    <scope>NUCLEOTIDE SEQUENCE [LARGE SCALE GENOMIC DNA]</scope>
    <source>
        <strain evidence="18 20">MJR8628A</strain>
    </source>
</reference>
<evidence type="ECO:0000256" key="7">
    <source>
        <dbReference type="ARBA" id="ARBA00022664"/>
    </source>
</evidence>
<dbReference type="FunFam" id="1.10.1520.10:FF:000001">
    <property type="entry name" value="Ribonuclease 3"/>
    <property type="match status" value="1"/>
</dbReference>
<dbReference type="SUPFAM" id="SSF54768">
    <property type="entry name" value="dsRNA-binding domain-like"/>
    <property type="match status" value="1"/>
</dbReference>
<comment type="subunit">
    <text evidence="4 15">Homodimer.</text>
</comment>
<evidence type="ECO:0000256" key="15">
    <source>
        <dbReference type="HAMAP-Rule" id="MF_00104"/>
    </source>
</evidence>
<evidence type="ECO:0000313" key="18">
    <source>
        <dbReference type="EMBL" id="KXI11617.1"/>
    </source>
</evidence>
<dbReference type="GO" id="GO:0003725">
    <property type="term" value="F:double-stranded RNA binding"/>
    <property type="evidence" value="ECO:0007669"/>
    <property type="project" value="TreeGrafter"/>
</dbReference>
<evidence type="ECO:0000256" key="2">
    <source>
        <dbReference type="ARBA" id="ARBA00004496"/>
    </source>
</evidence>
<keyword evidence="10 15" id="KW-0479">Metal-binding</keyword>
<comment type="subcellular location">
    <subcellularLocation>
        <location evidence="2 15">Cytoplasm</location>
    </subcellularLocation>
</comment>
<dbReference type="GO" id="GO:0019843">
    <property type="term" value="F:rRNA binding"/>
    <property type="evidence" value="ECO:0007669"/>
    <property type="project" value="UniProtKB-KW"/>
</dbReference>
<comment type="catalytic activity">
    <reaction evidence="1 15">
        <text>Endonucleolytic cleavage to 5'-phosphomonoester.</text>
        <dbReference type="EC" id="3.1.26.3"/>
    </reaction>
</comment>
<keyword evidence="14 15" id="KW-0694">RNA-binding</keyword>
<dbReference type="GO" id="GO:0046872">
    <property type="term" value="F:metal ion binding"/>
    <property type="evidence" value="ECO:0007669"/>
    <property type="project" value="UniProtKB-KW"/>
</dbReference>
<gene>
    <name evidence="15 19" type="primary">rnc</name>
    <name evidence="18" type="ORF">HMPREF3195_01326</name>
    <name evidence="19" type="ORF">NCTC11460_01263</name>
</gene>
<dbReference type="Gene3D" id="1.10.1520.10">
    <property type="entry name" value="Ribonuclease III domain"/>
    <property type="match status" value="1"/>
</dbReference>
<evidence type="ECO:0000256" key="1">
    <source>
        <dbReference type="ARBA" id="ARBA00000109"/>
    </source>
</evidence>
<evidence type="ECO:0000256" key="3">
    <source>
        <dbReference type="ARBA" id="ARBA00010183"/>
    </source>
</evidence>
<dbReference type="SMART" id="SM00535">
    <property type="entry name" value="RIBOc"/>
    <property type="match status" value="1"/>
</dbReference>
<dbReference type="EMBL" id="LSQZ01000068">
    <property type="protein sequence ID" value="KXI11617.1"/>
    <property type="molecule type" value="Genomic_DNA"/>
</dbReference>
<dbReference type="STRING" id="1261.HMPREF3195_01326"/>
<evidence type="ECO:0000256" key="11">
    <source>
        <dbReference type="ARBA" id="ARBA00022759"/>
    </source>
</evidence>
<dbReference type="GO" id="GO:0006364">
    <property type="term" value="P:rRNA processing"/>
    <property type="evidence" value="ECO:0007669"/>
    <property type="project" value="UniProtKB-UniRule"/>
</dbReference>
<comment type="function">
    <text evidence="15">Digests double-stranded RNA. Involved in the processing of primary rRNA transcript to yield the immediate precursors to the large and small rRNAs (23S and 16S). Processes some mRNAs, and tRNAs when they are encoded in the rRNA operon. Processes pre-crRNA and tracrRNA of type II CRISPR loci if present in the organism.</text>
</comment>
<keyword evidence="5 15" id="KW-0963">Cytoplasm</keyword>
<dbReference type="NCBIfam" id="TIGR02191">
    <property type="entry name" value="RNaseIII"/>
    <property type="match status" value="1"/>
</dbReference>
<dbReference type="RefSeq" id="WP_002846551.1">
    <property type="nucleotide sequence ID" value="NZ_CAXUJS010000012.1"/>
</dbReference>
<keyword evidence="11 15" id="KW-0255">Endonuclease</keyword>
<evidence type="ECO:0000313" key="21">
    <source>
        <dbReference type="Proteomes" id="UP000255101"/>
    </source>
</evidence>
<evidence type="ECO:0000256" key="13">
    <source>
        <dbReference type="ARBA" id="ARBA00022842"/>
    </source>
</evidence>
<keyword evidence="13 15" id="KW-0460">Magnesium</keyword>
<dbReference type="PANTHER" id="PTHR11207:SF0">
    <property type="entry name" value="RIBONUCLEASE 3"/>
    <property type="match status" value="1"/>
</dbReference>
<feature type="active site" evidence="15">
    <location>
        <position position="56"/>
    </location>
</feature>
<keyword evidence="6 15" id="KW-0698">rRNA processing</keyword>
<dbReference type="InterPro" id="IPR011907">
    <property type="entry name" value="RNase_III"/>
</dbReference>
<dbReference type="GO" id="GO:0005737">
    <property type="term" value="C:cytoplasm"/>
    <property type="evidence" value="ECO:0007669"/>
    <property type="project" value="UniProtKB-SubCell"/>
</dbReference>
<accession>A0A135YQF3</accession>
<dbReference type="InterPro" id="IPR000999">
    <property type="entry name" value="RNase_III_dom"/>
</dbReference>
<evidence type="ECO:0000259" key="17">
    <source>
        <dbReference type="PROSITE" id="PS50142"/>
    </source>
</evidence>
<dbReference type="GO" id="GO:0006397">
    <property type="term" value="P:mRNA processing"/>
    <property type="evidence" value="ECO:0007669"/>
    <property type="project" value="UniProtKB-UniRule"/>
</dbReference>
<dbReference type="Pfam" id="PF14622">
    <property type="entry name" value="Ribonucleas_3_3"/>
    <property type="match status" value="1"/>
</dbReference>
<dbReference type="PROSITE" id="PS50137">
    <property type="entry name" value="DS_RBD"/>
    <property type="match status" value="1"/>
</dbReference>
<dbReference type="Proteomes" id="UP000255101">
    <property type="component" value="Unassembled WGS sequence"/>
</dbReference>
<evidence type="ECO:0000256" key="4">
    <source>
        <dbReference type="ARBA" id="ARBA00011738"/>
    </source>
</evidence>
<evidence type="ECO:0000256" key="9">
    <source>
        <dbReference type="ARBA" id="ARBA00022722"/>
    </source>
</evidence>
<feature type="binding site" evidence="15">
    <location>
        <position position="125"/>
    </location>
    <ligand>
        <name>Mg(2+)</name>
        <dbReference type="ChEBI" id="CHEBI:18420"/>
    </ligand>
</feature>
<keyword evidence="12 15" id="KW-0378">Hydrolase</keyword>
<dbReference type="eggNOG" id="COG0571">
    <property type="taxonomic scope" value="Bacteria"/>
</dbReference>
<dbReference type="InterPro" id="IPR014720">
    <property type="entry name" value="dsRBD_dom"/>
</dbReference>
<dbReference type="PROSITE" id="PS50142">
    <property type="entry name" value="RNASE_3_2"/>
    <property type="match status" value="1"/>
</dbReference>
<evidence type="ECO:0000256" key="5">
    <source>
        <dbReference type="ARBA" id="ARBA00022490"/>
    </source>
</evidence>
<dbReference type="CDD" id="cd00593">
    <property type="entry name" value="RIBOc"/>
    <property type="match status" value="1"/>
</dbReference>
<dbReference type="HAMAP" id="MF_00104">
    <property type="entry name" value="RNase_III"/>
    <property type="match status" value="1"/>
</dbReference>
<sequence>MASLKGQIREKISSFEKKIGYVFNDKENIQVALTHSSFANEHKEYKYNERLEFLGDSVLGLVVSDYLFSVRTDLPEGQLTKFRANVVCEESLSVVARKLNLGEYLLLGNGERQSGGSDRDSILADATEAVIAAIYIDGGLDKAKEFIMYNLRDVIAKTIDGNIFRDYKTILQEVIQSKNGRISYRLVQEKGPDHDKVFEMEVRSGNKVLGFGLGKNKKDAEKEAAKNALENMGEDI</sequence>
<dbReference type="SMART" id="SM00358">
    <property type="entry name" value="DSRM"/>
    <property type="match status" value="1"/>
</dbReference>
<dbReference type="GO" id="GO:0008033">
    <property type="term" value="P:tRNA processing"/>
    <property type="evidence" value="ECO:0007669"/>
    <property type="project" value="UniProtKB-KW"/>
</dbReference>
<evidence type="ECO:0000256" key="10">
    <source>
        <dbReference type="ARBA" id="ARBA00022723"/>
    </source>
</evidence>
<reference evidence="19 21" key="2">
    <citation type="submission" date="2018-06" db="EMBL/GenBank/DDBJ databases">
        <authorList>
            <consortium name="Pathogen Informatics"/>
            <person name="Doyle S."/>
        </authorList>
    </citation>
    <scope>NUCLEOTIDE SEQUENCE [LARGE SCALE GENOMIC DNA]</scope>
    <source>
        <strain evidence="19 21">NCTC11460</strain>
    </source>
</reference>
<feature type="active site" evidence="15">
    <location>
        <position position="128"/>
    </location>
</feature>
<evidence type="ECO:0000256" key="8">
    <source>
        <dbReference type="ARBA" id="ARBA00022694"/>
    </source>
</evidence>
<dbReference type="EC" id="3.1.26.3" evidence="15"/>
<dbReference type="GO" id="GO:0042802">
    <property type="term" value="F:identical protein binding"/>
    <property type="evidence" value="ECO:0007669"/>
    <property type="project" value="UniProtKB-ARBA"/>
</dbReference>
<dbReference type="GO" id="GO:0010468">
    <property type="term" value="P:regulation of gene expression"/>
    <property type="evidence" value="ECO:0007669"/>
    <property type="project" value="TreeGrafter"/>
</dbReference>
<dbReference type="PATRIC" id="fig|1261.3.peg.1481"/>
<protein>
    <recommendedName>
        <fullName evidence="15">Ribonuclease 3</fullName>
        <ecNumber evidence="15">3.1.26.3</ecNumber>
    </recommendedName>
    <alternativeName>
        <fullName evidence="15">Ribonuclease III</fullName>
        <shortName evidence="15">RNase III</shortName>
    </alternativeName>
</protein>
<proteinExistence type="inferred from homology"/>
<feature type="domain" description="DRBM" evidence="16">
    <location>
        <begin position="166"/>
        <end position="234"/>
    </location>
</feature>
<dbReference type="FunFam" id="3.30.160.20:FF:000003">
    <property type="entry name" value="Ribonuclease 3"/>
    <property type="match status" value="1"/>
</dbReference>
<comment type="cofactor">
    <cofactor evidence="15">
        <name>Mg(2+)</name>
        <dbReference type="ChEBI" id="CHEBI:18420"/>
    </cofactor>
</comment>
<evidence type="ECO:0000256" key="6">
    <source>
        <dbReference type="ARBA" id="ARBA00022552"/>
    </source>
</evidence>
<keyword evidence="8 15" id="KW-0819">tRNA processing</keyword>
<dbReference type="PANTHER" id="PTHR11207">
    <property type="entry name" value="RIBONUCLEASE III"/>
    <property type="match status" value="1"/>
</dbReference>
<evidence type="ECO:0000313" key="19">
    <source>
        <dbReference type="EMBL" id="SUB61335.1"/>
    </source>
</evidence>
<evidence type="ECO:0000313" key="20">
    <source>
        <dbReference type="Proteomes" id="UP000070326"/>
    </source>
</evidence>
<name>A0A135YQF3_9FIRM</name>
<keyword evidence="15" id="KW-0699">rRNA-binding</keyword>
<dbReference type="PROSITE" id="PS00517">
    <property type="entry name" value="RNASE_3_1"/>
    <property type="match status" value="1"/>
</dbReference>
<dbReference type="GO" id="GO:0004525">
    <property type="term" value="F:ribonuclease III activity"/>
    <property type="evidence" value="ECO:0007669"/>
    <property type="project" value="UniProtKB-UniRule"/>
</dbReference>
<dbReference type="CDD" id="cd10845">
    <property type="entry name" value="DSRM_RNAse_III_family"/>
    <property type="match status" value="1"/>
</dbReference>
<evidence type="ECO:0000256" key="12">
    <source>
        <dbReference type="ARBA" id="ARBA00022801"/>
    </source>
</evidence>
<evidence type="ECO:0000259" key="16">
    <source>
        <dbReference type="PROSITE" id="PS50137"/>
    </source>
</evidence>
<comment type="similarity">
    <text evidence="3">Belongs to the ribonuclease III family.</text>
</comment>
<dbReference type="Proteomes" id="UP000070326">
    <property type="component" value="Unassembled WGS sequence"/>
</dbReference>
<keyword evidence="9 15" id="KW-0540">Nuclease</keyword>
<dbReference type="Pfam" id="PF00035">
    <property type="entry name" value="dsrm"/>
    <property type="match status" value="1"/>
</dbReference>
<feature type="binding site" evidence="15">
    <location>
        <position position="128"/>
    </location>
    <ligand>
        <name>Mg(2+)</name>
        <dbReference type="ChEBI" id="CHEBI:18420"/>
    </ligand>
</feature>
<dbReference type="AlphaFoldDB" id="A0A135YQF3"/>
<feature type="binding site" evidence="15">
    <location>
        <position position="52"/>
    </location>
    <ligand>
        <name>Mg(2+)</name>
        <dbReference type="ChEBI" id="CHEBI:18420"/>
    </ligand>
</feature>